<dbReference type="GO" id="GO:0030288">
    <property type="term" value="C:outer membrane-bounded periplasmic space"/>
    <property type="evidence" value="ECO:0007669"/>
    <property type="project" value="TreeGrafter"/>
</dbReference>
<evidence type="ECO:0000256" key="2">
    <source>
        <dbReference type="ARBA" id="ARBA00004418"/>
    </source>
</evidence>
<dbReference type="STRING" id="636.AAW15_14290"/>
<dbReference type="GO" id="GO:0071555">
    <property type="term" value="P:cell wall organization"/>
    <property type="evidence" value="ECO:0007669"/>
    <property type="project" value="UniProtKB-KW"/>
</dbReference>
<evidence type="ECO:0000256" key="1">
    <source>
        <dbReference type="ARBA" id="ARBA00001561"/>
    </source>
</evidence>
<dbReference type="Proteomes" id="UP000219788">
    <property type="component" value="Unassembled WGS sequence"/>
</dbReference>
<feature type="domain" description="LysM" evidence="11">
    <location>
        <begin position="509"/>
        <end position="552"/>
    </location>
</feature>
<dbReference type="Pfam" id="PF01476">
    <property type="entry name" value="LysM"/>
    <property type="match status" value="2"/>
</dbReference>
<comment type="caution">
    <text evidence="12">The sequence shown here is derived from an EMBL/GenBank/DDBJ whole genome shotgun (WGS) entry which is preliminary data.</text>
</comment>
<dbReference type="NCBIfam" id="NF007751">
    <property type="entry name" value="PRK10431.1"/>
    <property type="match status" value="1"/>
</dbReference>
<protein>
    <recommendedName>
        <fullName evidence="4">N-acetylmuramoyl-L-alanine amidase</fullName>
        <ecNumber evidence="4">3.5.1.28</ecNumber>
    </recommendedName>
</protein>
<organism evidence="12 13">
    <name type="scientific">Edwardsiella tarda</name>
    <dbReference type="NCBI Taxonomy" id="636"/>
    <lineage>
        <taxon>Bacteria</taxon>
        <taxon>Pseudomonadati</taxon>
        <taxon>Pseudomonadota</taxon>
        <taxon>Gammaproteobacteria</taxon>
        <taxon>Enterobacterales</taxon>
        <taxon>Hafniaceae</taxon>
        <taxon>Edwardsiella</taxon>
    </lineage>
</organism>
<dbReference type="RefSeq" id="WP_098143451.1">
    <property type="nucleotide sequence ID" value="NZ_CP078560.1"/>
</dbReference>
<gene>
    <name evidence="12" type="ORF">CRM76_18965</name>
</gene>
<dbReference type="OrthoDB" id="9806267at2"/>
<evidence type="ECO:0000256" key="8">
    <source>
        <dbReference type="ARBA" id="ARBA00023316"/>
    </source>
</evidence>
<evidence type="ECO:0000256" key="5">
    <source>
        <dbReference type="ARBA" id="ARBA00022729"/>
    </source>
</evidence>
<dbReference type="InterPro" id="IPR036779">
    <property type="entry name" value="LysM_dom_sf"/>
</dbReference>
<feature type="chain" id="PRO_5013241772" description="N-acetylmuramoyl-L-alanine amidase" evidence="10">
    <location>
        <begin position="27"/>
        <end position="555"/>
    </location>
</feature>
<evidence type="ECO:0000256" key="9">
    <source>
        <dbReference type="SAM" id="MobiDB-lite"/>
    </source>
</evidence>
<dbReference type="SUPFAM" id="SSF53187">
    <property type="entry name" value="Zn-dependent exopeptidases"/>
    <property type="match status" value="1"/>
</dbReference>
<feature type="compositionally biased region" description="Low complexity" evidence="9">
    <location>
        <begin position="157"/>
        <end position="172"/>
    </location>
</feature>
<dbReference type="Gene3D" id="2.60.40.3500">
    <property type="match status" value="1"/>
</dbReference>
<keyword evidence="7" id="KW-0378">Hydrolase</keyword>
<evidence type="ECO:0000256" key="3">
    <source>
        <dbReference type="ARBA" id="ARBA00010860"/>
    </source>
</evidence>
<dbReference type="PANTHER" id="PTHR30404">
    <property type="entry name" value="N-ACETYLMURAMOYL-L-ALANINE AMIDASE"/>
    <property type="match status" value="1"/>
</dbReference>
<dbReference type="GO" id="GO:0009253">
    <property type="term" value="P:peptidoglycan catabolic process"/>
    <property type="evidence" value="ECO:0007669"/>
    <property type="project" value="InterPro"/>
</dbReference>
<evidence type="ECO:0000256" key="10">
    <source>
        <dbReference type="SAM" id="SignalP"/>
    </source>
</evidence>
<comment type="similarity">
    <text evidence="3">Belongs to the N-acetylmuramoyl-L-alanine amidase 3 family.</text>
</comment>
<dbReference type="CDD" id="cd02696">
    <property type="entry name" value="MurNAc-LAA"/>
    <property type="match status" value="1"/>
</dbReference>
<keyword evidence="6" id="KW-0574">Periplasm</keyword>
<dbReference type="InterPro" id="IPR018392">
    <property type="entry name" value="LysM"/>
</dbReference>
<dbReference type="GO" id="GO:0008745">
    <property type="term" value="F:N-acetylmuramoyl-L-alanine amidase activity"/>
    <property type="evidence" value="ECO:0007669"/>
    <property type="project" value="UniProtKB-EC"/>
</dbReference>
<evidence type="ECO:0000256" key="6">
    <source>
        <dbReference type="ARBA" id="ARBA00022764"/>
    </source>
</evidence>
<dbReference type="EMBL" id="PDDV01000013">
    <property type="protein sequence ID" value="PEH73863.1"/>
    <property type="molecule type" value="Genomic_DNA"/>
</dbReference>
<evidence type="ECO:0000313" key="12">
    <source>
        <dbReference type="EMBL" id="PEH73863.1"/>
    </source>
</evidence>
<dbReference type="Pfam" id="PF01520">
    <property type="entry name" value="Amidase_3"/>
    <property type="match status" value="1"/>
</dbReference>
<dbReference type="Gene3D" id="3.10.350.10">
    <property type="entry name" value="LysM domain"/>
    <property type="match status" value="2"/>
</dbReference>
<evidence type="ECO:0000256" key="4">
    <source>
        <dbReference type="ARBA" id="ARBA00011901"/>
    </source>
</evidence>
<dbReference type="SMART" id="SM00257">
    <property type="entry name" value="LysM"/>
    <property type="match status" value="2"/>
</dbReference>
<feature type="domain" description="LysM" evidence="11">
    <location>
        <begin position="449"/>
        <end position="492"/>
    </location>
</feature>
<comment type="catalytic activity">
    <reaction evidence="1">
        <text>Hydrolyzes the link between N-acetylmuramoyl residues and L-amino acid residues in certain cell-wall glycopeptides.</text>
        <dbReference type="EC" id="3.5.1.28"/>
    </reaction>
</comment>
<proteinExistence type="inferred from homology"/>
<keyword evidence="5 10" id="KW-0732">Signal</keyword>
<dbReference type="CDD" id="cd00118">
    <property type="entry name" value="LysM"/>
    <property type="match status" value="2"/>
</dbReference>
<dbReference type="PANTHER" id="PTHR30404:SF6">
    <property type="entry name" value="N-ACETYLMURAMOYL-L-ALANINE AMIDASE AMIB"/>
    <property type="match status" value="1"/>
</dbReference>
<dbReference type="AlphaFoldDB" id="A0A2A7U6J4"/>
<keyword evidence="8" id="KW-0961">Cell wall biogenesis/degradation</keyword>
<reference evidence="13" key="1">
    <citation type="submission" date="2017-09" db="EMBL/GenBank/DDBJ databases">
        <title>FDA dAtabase for Regulatory Grade micrObial Sequences (FDA-ARGOS): Supporting development and validation of Infectious Disease Dx tests.</title>
        <authorList>
            <person name="Goldberg B."/>
            <person name="Campos J."/>
            <person name="Tallon L."/>
            <person name="Sadzewicz L."/>
            <person name="Ott S."/>
            <person name="Zhao X."/>
            <person name="Nagaraj S."/>
            <person name="Vavikolanu K."/>
            <person name="Aluvathingal J."/>
            <person name="Nadendla S."/>
            <person name="Geyer C."/>
            <person name="Sichtig H."/>
        </authorList>
    </citation>
    <scope>NUCLEOTIDE SEQUENCE [LARGE SCALE GENOMIC DNA]</scope>
    <source>
        <strain evidence="13">FDAARGOS_370</strain>
    </source>
</reference>
<dbReference type="PROSITE" id="PS51782">
    <property type="entry name" value="LYSM"/>
    <property type="match status" value="2"/>
</dbReference>
<dbReference type="SUPFAM" id="SSF54106">
    <property type="entry name" value="LysM domain"/>
    <property type="match status" value="2"/>
</dbReference>
<dbReference type="SMART" id="SM00646">
    <property type="entry name" value="Ami_3"/>
    <property type="match status" value="1"/>
</dbReference>
<sequence>MRLLQRFLRFIFPLTLGWCLATMASAAQLTNIQVSNGDRQAVVTLSFNAPPQLTQRVVRNPDRVLVEIAESKRITGGLPMQFSGENMLSRIRDGGEQRAGKVLLVFDITQPARVTLSRSGHRAVLTLRAEERAAPKRASAAPEPAASGKNPFHARTRPAAPAPEARAASTPAVPVQTAKNRGRYEGSRIVVAIDAGHGGQDPGAIGQGGLREKDVTLAIARRLQGLMDEDPMFQPVLTRSGDYFISVMGRSDVARREKANLLISIHADAAPNRSANGASVWVLSNRRANSEMAGWLEQHEKQSELLGGAGDVLANSNQDKYLSQTVLDLQFGHSQRVGYDVAVQVLRQMQSVGRLHKRHPEHASLGVLRSPDIPSLLVETGFISNSEGERLLGNGQHQERVARAIYLGVRSYFLAHPLQNGPKVENRPLKATAAGSTARATATTPSATQIHVVQRGETLLGIANRYGSTLSGMMRLNNLKKEGVWVGQRLKVPAQERAVSRPAASRESVTHLVKRGDTLTRIAAQYGVSMEAIRQANKMKSDEVQLGQRLRIPSR</sequence>
<name>A0A2A7U6J4_EDWTA</name>
<comment type="subcellular location">
    <subcellularLocation>
        <location evidence="2">Periplasm</location>
    </subcellularLocation>
</comment>
<dbReference type="FunFam" id="3.40.630.40:FF:000003">
    <property type="entry name" value="N-acetylmuramoyl-L-alanine amidase AmiB"/>
    <property type="match status" value="1"/>
</dbReference>
<feature type="region of interest" description="Disordered" evidence="9">
    <location>
        <begin position="131"/>
        <end position="175"/>
    </location>
</feature>
<accession>A0A2A7U6J4</accession>
<dbReference type="InterPro" id="IPR002508">
    <property type="entry name" value="MurNAc-LAA_cat"/>
</dbReference>
<evidence type="ECO:0000313" key="13">
    <source>
        <dbReference type="Proteomes" id="UP000219788"/>
    </source>
</evidence>
<dbReference type="Gene3D" id="3.40.630.40">
    <property type="entry name" value="Zn-dependent exopeptidases"/>
    <property type="match status" value="1"/>
</dbReference>
<dbReference type="InterPro" id="IPR050695">
    <property type="entry name" value="N-acetylmuramoyl_amidase_3"/>
</dbReference>
<dbReference type="EC" id="3.5.1.28" evidence="4"/>
<evidence type="ECO:0000256" key="7">
    <source>
        <dbReference type="ARBA" id="ARBA00022801"/>
    </source>
</evidence>
<evidence type="ECO:0000259" key="11">
    <source>
        <dbReference type="PROSITE" id="PS51782"/>
    </source>
</evidence>
<feature type="signal peptide" evidence="10">
    <location>
        <begin position="1"/>
        <end position="26"/>
    </location>
</feature>